<comment type="caution">
    <text evidence="6">The sequence shown here is derived from an EMBL/GenBank/DDBJ whole genome shotgun (WGS) entry which is preliminary data.</text>
</comment>
<dbReference type="InterPro" id="IPR050109">
    <property type="entry name" value="HTH-type_TetR-like_transc_reg"/>
</dbReference>
<name>A0ABR9JRW7_9ACTN</name>
<accession>A0ABR9JRW7</accession>
<dbReference type="PROSITE" id="PS50977">
    <property type="entry name" value="HTH_TETR_2"/>
    <property type="match status" value="1"/>
</dbReference>
<evidence type="ECO:0000259" key="5">
    <source>
        <dbReference type="PROSITE" id="PS50977"/>
    </source>
</evidence>
<feature type="domain" description="HTH tetR-type" evidence="5">
    <location>
        <begin position="12"/>
        <end position="72"/>
    </location>
</feature>
<dbReference type="EMBL" id="JADBDZ010000001">
    <property type="protein sequence ID" value="MBE1533303.1"/>
    <property type="molecule type" value="Genomic_DNA"/>
</dbReference>
<dbReference type="Gene3D" id="1.10.357.10">
    <property type="entry name" value="Tetracycline Repressor, domain 2"/>
    <property type="match status" value="1"/>
</dbReference>
<keyword evidence="3" id="KW-0804">Transcription</keyword>
<dbReference type="PRINTS" id="PR00455">
    <property type="entry name" value="HTHTETR"/>
</dbReference>
<evidence type="ECO:0000313" key="7">
    <source>
        <dbReference type="Proteomes" id="UP000627838"/>
    </source>
</evidence>
<evidence type="ECO:0000313" key="6">
    <source>
        <dbReference type="EMBL" id="MBE1533303.1"/>
    </source>
</evidence>
<dbReference type="PANTHER" id="PTHR30055">
    <property type="entry name" value="HTH-TYPE TRANSCRIPTIONAL REGULATOR RUTR"/>
    <property type="match status" value="1"/>
</dbReference>
<evidence type="ECO:0000256" key="3">
    <source>
        <dbReference type="ARBA" id="ARBA00023163"/>
    </source>
</evidence>
<organism evidence="6 7">
    <name type="scientific">Actinomadura algeriensis</name>
    <dbReference type="NCBI Taxonomy" id="1679523"/>
    <lineage>
        <taxon>Bacteria</taxon>
        <taxon>Bacillati</taxon>
        <taxon>Actinomycetota</taxon>
        <taxon>Actinomycetes</taxon>
        <taxon>Streptosporangiales</taxon>
        <taxon>Thermomonosporaceae</taxon>
        <taxon>Actinomadura</taxon>
    </lineage>
</organism>
<dbReference type="InterPro" id="IPR036271">
    <property type="entry name" value="Tet_transcr_reg_TetR-rel_C_sf"/>
</dbReference>
<keyword evidence="2 4" id="KW-0238">DNA-binding</keyword>
<dbReference type="InterPro" id="IPR009057">
    <property type="entry name" value="Homeodomain-like_sf"/>
</dbReference>
<keyword evidence="7" id="KW-1185">Reference proteome</keyword>
<feature type="DNA-binding region" description="H-T-H motif" evidence="4">
    <location>
        <begin position="35"/>
        <end position="54"/>
    </location>
</feature>
<dbReference type="Proteomes" id="UP000627838">
    <property type="component" value="Unassembled WGS sequence"/>
</dbReference>
<dbReference type="InterPro" id="IPR004111">
    <property type="entry name" value="Repressor_TetR_C"/>
</dbReference>
<dbReference type="SUPFAM" id="SSF48498">
    <property type="entry name" value="Tetracyclin repressor-like, C-terminal domain"/>
    <property type="match status" value="1"/>
</dbReference>
<dbReference type="InterPro" id="IPR001647">
    <property type="entry name" value="HTH_TetR"/>
</dbReference>
<dbReference type="Pfam" id="PF02909">
    <property type="entry name" value="TetR_C_1"/>
    <property type="match status" value="1"/>
</dbReference>
<sequence length="218" mass="23369">MSSTTGRRAWGSISRDEIVGAALGIVRRDGIGALTIRGLAADLGVSRMAIYRHVADKDELVAAVLDAIAAQDVVPSGIGTGPWPDRLRRVADGMRRELGAYPGMIDALVTHGGHGPGALRLVETILEILADAGLDERAAVRYYLVFVDLVMGRLHREVHGDPVAGHRDASLHAKPGDRAGLPRLRAAAPHLRDVTSDDVRRAELDMFVLAVETEAARR</sequence>
<dbReference type="PANTHER" id="PTHR30055:SF151">
    <property type="entry name" value="TRANSCRIPTIONAL REGULATORY PROTEIN"/>
    <property type="match status" value="1"/>
</dbReference>
<dbReference type="RefSeq" id="WP_192759875.1">
    <property type="nucleotide sequence ID" value="NZ_JADBDZ010000001.1"/>
</dbReference>
<evidence type="ECO:0000256" key="2">
    <source>
        <dbReference type="ARBA" id="ARBA00023125"/>
    </source>
</evidence>
<evidence type="ECO:0000256" key="4">
    <source>
        <dbReference type="PROSITE-ProRule" id="PRU00335"/>
    </source>
</evidence>
<dbReference type="Pfam" id="PF00440">
    <property type="entry name" value="TetR_N"/>
    <property type="match status" value="1"/>
</dbReference>
<dbReference type="Gene3D" id="1.10.10.60">
    <property type="entry name" value="Homeodomain-like"/>
    <property type="match status" value="1"/>
</dbReference>
<protein>
    <submittedName>
        <fullName evidence="6">AcrR family transcriptional regulator</fullName>
    </submittedName>
</protein>
<evidence type="ECO:0000256" key="1">
    <source>
        <dbReference type="ARBA" id="ARBA00023015"/>
    </source>
</evidence>
<gene>
    <name evidence="6" type="ORF">H4W34_003136</name>
</gene>
<dbReference type="SUPFAM" id="SSF46689">
    <property type="entry name" value="Homeodomain-like"/>
    <property type="match status" value="1"/>
</dbReference>
<keyword evidence="1" id="KW-0805">Transcription regulation</keyword>
<reference evidence="6 7" key="1">
    <citation type="submission" date="2020-10" db="EMBL/GenBank/DDBJ databases">
        <title>Sequencing the genomes of 1000 actinobacteria strains.</title>
        <authorList>
            <person name="Klenk H.-P."/>
        </authorList>
    </citation>
    <scope>NUCLEOTIDE SEQUENCE [LARGE SCALE GENOMIC DNA]</scope>
    <source>
        <strain evidence="6 7">DSM 46744</strain>
    </source>
</reference>
<proteinExistence type="predicted"/>